<dbReference type="Gene3D" id="3.40.1620.10">
    <property type="entry name" value="YefM-like domain"/>
    <property type="match status" value="1"/>
</dbReference>
<evidence type="ECO:0000256" key="2">
    <source>
        <dbReference type="SAM" id="MobiDB-lite"/>
    </source>
</evidence>
<evidence type="ECO:0008006" key="5">
    <source>
        <dbReference type="Google" id="ProtNLM"/>
    </source>
</evidence>
<feature type="region of interest" description="Disordered" evidence="2">
    <location>
        <begin position="70"/>
        <end position="99"/>
    </location>
</feature>
<proteinExistence type="inferred from homology"/>
<accession>A0ABN6PI85</accession>
<feature type="compositionally biased region" description="Basic and acidic residues" evidence="2">
    <location>
        <begin position="75"/>
        <end position="99"/>
    </location>
</feature>
<reference evidence="3" key="1">
    <citation type="submission" date="2022-04" db="EMBL/GenBank/DDBJ databases">
        <title>Whole genome sequence of Sphaerotilus sp. FB-5.</title>
        <authorList>
            <person name="Takeda M."/>
            <person name="Narihara S."/>
            <person name="Akimoto M."/>
            <person name="Akimoto R."/>
            <person name="Nishiyashiki S."/>
            <person name="Murakami T."/>
        </authorList>
    </citation>
    <scope>NUCLEOTIDE SEQUENCE</scope>
    <source>
        <strain evidence="3">FB-5</strain>
    </source>
</reference>
<evidence type="ECO:0000256" key="1">
    <source>
        <dbReference type="ARBA" id="ARBA00009981"/>
    </source>
</evidence>
<comment type="similarity">
    <text evidence="1">Belongs to the phD/YefM antitoxin family.</text>
</comment>
<dbReference type="EMBL" id="AP025730">
    <property type="protein sequence ID" value="BDI03416.1"/>
    <property type="molecule type" value="Genomic_DNA"/>
</dbReference>
<sequence length="99" mass="10733">MQAVPATELKRRGLAAVEDLLGSGPVHVIKNSRPACVVVSVAEYQRLLAAAAPAPEPPRVDIWTLMLQQPASDGPRSREEIDAELDAQRSDWDRPPAGR</sequence>
<protein>
    <recommendedName>
        <fullName evidence="5">Antitoxin</fullName>
    </recommendedName>
</protein>
<dbReference type="SUPFAM" id="SSF143120">
    <property type="entry name" value="YefM-like"/>
    <property type="match status" value="1"/>
</dbReference>
<dbReference type="Proteomes" id="UP001057498">
    <property type="component" value="Chromosome"/>
</dbReference>
<dbReference type="InterPro" id="IPR036165">
    <property type="entry name" value="YefM-like_sf"/>
</dbReference>
<gene>
    <name evidence="3" type="ORF">CATMQ487_03860</name>
</gene>
<organism evidence="3 4">
    <name type="scientific">Sphaerotilus microaerophilus</name>
    <dbReference type="NCBI Taxonomy" id="2914710"/>
    <lineage>
        <taxon>Bacteria</taxon>
        <taxon>Pseudomonadati</taxon>
        <taxon>Pseudomonadota</taxon>
        <taxon>Betaproteobacteria</taxon>
        <taxon>Burkholderiales</taxon>
        <taxon>Sphaerotilaceae</taxon>
        <taxon>Sphaerotilus</taxon>
    </lineage>
</organism>
<keyword evidence="4" id="KW-1185">Reference proteome</keyword>
<dbReference type="RefSeq" id="WP_251971705.1">
    <property type="nucleotide sequence ID" value="NZ_AP025730.1"/>
</dbReference>
<evidence type="ECO:0000313" key="4">
    <source>
        <dbReference type="Proteomes" id="UP001057498"/>
    </source>
</evidence>
<evidence type="ECO:0000313" key="3">
    <source>
        <dbReference type="EMBL" id="BDI03416.1"/>
    </source>
</evidence>
<name>A0ABN6PI85_9BURK</name>